<evidence type="ECO:0000313" key="1">
    <source>
        <dbReference type="EMBL" id="CAB4172548.1"/>
    </source>
</evidence>
<gene>
    <name evidence="1" type="ORF">UFOVP934_19</name>
</gene>
<dbReference type="InterPro" id="IPR011604">
    <property type="entry name" value="PDDEXK-like_dom_sf"/>
</dbReference>
<dbReference type="InterPro" id="IPR021229">
    <property type="entry name" value="DUF2800"/>
</dbReference>
<reference evidence="1" key="1">
    <citation type="submission" date="2020-05" db="EMBL/GenBank/DDBJ databases">
        <authorList>
            <person name="Chiriac C."/>
            <person name="Salcher M."/>
            <person name="Ghai R."/>
            <person name="Kavagutti S V."/>
        </authorList>
    </citation>
    <scope>NUCLEOTIDE SEQUENCE</scope>
</reference>
<dbReference type="Gene3D" id="3.90.320.10">
    <property type="match status" value="1"/>
</dbReference>
<protein>
    <recommendedName>
        <fullName evidence="2">DUF2800 domain-containing protein</fullName>
    </recommendedName>
</protein>
<sequence>MAQHSSIVGGSTAKRVMACPGSVKLVQQMPEKPSSKYADEGTLLHNVIADILQTDQTPEDYLGTVYEGITLTQDLIDDKLRPALDALNEIDPNKEMEYAVEQIVGFDTALPGVFGSADLIGRLGNRAVILDWKFGSGVAVDVEENAQAMFYAAAAMRTPATMWAFQGATEIECIIVQPPSVKRWVTYPSRIASFERELVIAVQTSMLPDAPLASGDHCRWCAAKPTCPLMTGAVERALKIKLHAIDAGRIGEYLKMAELLEAWISGVNELAYQMLDEGLSVPGYKLVPKRATRKWIDDEVALQALERLGLTTEELVETTVVSPAKAEKLLKKQKVPLPADLVVAISTGNTLATEDDPRPAVVQIGKQLAAALGKLV</sequence>
<proteinExistence type="predicted"/>
<dbReference type="Pfam" id="PF10926">
    <property type="entry name" value="DUF2800"/>
    <property type="match status" value="1"/>
</dbReference>
<organism evidence="1">
    <name type="scientific">uncultured Caudovirales phage</name>
    <dbReference type="NCBI Taxonomy" id="2100421"/>
    <lineage>
        <taxon>Viruses</taxon>
        <taxon>Duplodnaviria</taxon>
        <taxon>Heunggongvirae</taxon>
        <taxon>Uroviricota</taxon>
        <taxon>Caudoviricetes</taxon>
        <taxon>Peduoviridae</taxon>
        <taxon>Maltschvirus</taxon>
        <taxon>Maltschvirus maltsch</taxon>
    </lineage>
</organism>
<evidence type="ECO:0008006" key="2">
    <source>
        <dbReference type="Google" id="ProtNLM"/>
    </source>
</evidence>
<name>A0A6J5PU10_9CAUD</name>
<accession>A0A6J5PU10</accession>
<dbReference type="EMBL" id="LR796886">
    <property type="protein sequence ID" value="CAB4172548.1"/>
    <property type="molecule type" value="Genomic_DNA"/>
</dbReference>